<dbReference type="RefSeq" id="WP_086987913.1">
    <property type="nucleotide sequence ID" value="NZ_FJMZ01000001.1"/>
</dbReference>
<feature type="domain" description="Type I restriction modification DNA specificity" evidence="5">
    <location>
        <begin position="69"/>
        <end position="225"/>
    </location>
</feature>
<feature type="domain" description="Type I restriction modification DNA specificity" evidence="5">
    <location>
        <begin position="299"/>
        <end position="458"/>
    </location>
</feature>
<protein>
    <submittedName>
        <fullName evidence="6">Restriction endonuclease type i hsds</fullName>
    </submittedName>
    <submittedName>
        <fullName evidence="7">Type I restriction enzyme, S subunit</fullName>
    </submittedName>
</protein>
<keyword evidence="6" id="KW-0255">Endonuclease</keyword>
<evidence type="ECO:0000256" key="1">
    <source>
        <dbReference type="ARBA" id="ARBA00010923"/>
    </source>
</evidence>
<dbReference type="Gene3D" id="3.90.220.20">
    <property type="entry name" value="DNA methylase specificity domains"/>
    <property type="match status" value="2"/>
</dbReference>
<dbReference type="SUPFAM" id="SSF116734">
    <property type="entry name" value="DNA methylase specificity domain"/>
    <property type="match status" value="2"/>
</dbReference>
<dbReference type="InterPro" id="IPR051212">
    <property type="entry name" value="Type-I_RE_S_subunit"/>
</dbReference>
<dbReference type="GO" id="GO:0003677">
    <property type="term" value="F:DNA binding"/>
    <property type="evidence" value="ECO:0007669"/>
    <property type="project" value="UniProtKB-KW"/>
</dbReference>
<evidence type="ECO:0000313" key="9">
    <source>
        <dbReference type="Proteomes" id="UP000199686"/>
    </source>
</evidence>
<accession>A0AB38BEG5</accession>
<keyword evidence="2" id="KW-0680">Restriction system</keyword>
<dbReference type="PANTHER" id="PTHR43140">
    <property type="entry name" value="TYPE-1 RESTRICTION ENZYME ECOKI SPECIFICITY PROTEIN"/>
    <property type="match status" value="1"/>
</dbReference>
<gene>
    <name evidence="7" type="ORF">SAMN04488507_100259</name>
    <name evidence="6" type="ORF">TFLO_126</name>
</gene>
<dbReference type="Pfam" id="PF01420">
    <property type="entry name" value="Methylase_S"/>
    <property type="match status" value="2"/>
</dbReference>
<comment type="caution">
    <text evidence="7">The sequence shown here is derived from an EMBL/GenBank/DDBJ whole genome shotgun (WGS) entry which is preliminary data.</text>
</comment>
<dbReference type="Proteomes" id="UP000199686">
    <property type="component" value="Unassembled WGS sequence"/>
</dbReference>
<evidence type="ECO:0000256" key="3">
    <source>
        <dbReference type="ARBA" id="ARBA00023125"/>
    </source>
</evidence>
<evidence type="ECO:0000256" key="2">
    <source>
        <dbReference type="ARBA" id="ARBA00022747"/>
    </source>
</evidence>
<keyword evidence="6" id="KW-0540">Nuclease</keyword>
<reference evidence="7 9" key="2">
    <citation type="submission" date="2016-10" db="EMBL/GenBank/DDBJ databases">
        <authorList>
            <person name="Varghese N."/>
            <person name="Submissions S."/>
        </authorList>
    </citation>
    <scope>NUCLEOTIDE SEQUENCE [LARGE SCALE GENOMIC DNA]</scope>
    <source>
        <strain evidence="7 9">DSM 2094</strain>
    </source>
</reference>
<dbReference type="Proteomes" id="UP000195947">
    <property type="component" value="Unassembled WGS sequence"/>
</dbReference>
<organism evidence="7 9">
    <name type="scientific">Trichococcus flocculiformis</name>
    <dbReference type="NCBI Taxonomy" id="82803"/>
    <lineage>
        <taxon>Bacteria</taxon>
        <taxon>Bacillati</taxon>
        <taxon>Bacillota</taxon>
        <taxon>Bacilli</taxon>
        <taxon>Lactobacillales</taxon>
        <taxon>Carnobacteriaceae</taxon>
        <taxon>Trichococcus</taxon>
    </lineage>
</organism>
<dbReference type="GO" id="GO:0009307">
    <property type="term" value="P:DNA restriction-modification system"/>
    <property type="evidence" value="ECO:0007669"/>
    <property type="project" value="UniProtKB-KW"/>
</dbReference>
<keyword evidence="8" id="KW-1185">Reference proteome</keyword>
<comment type="subunit">
    <text evidence="4">The methyltransferase is composed of M and S polypeptides.</text>
</comment>
<dbReference type="GO" id="GO:0004519">
    <property type="term" value="F:endonuclease activity"/>
    <property type="evidence" value="ECO:0007669"/>
    <property type="project" value="UniProtKB-KW"/>
</dbReference>
<dbReference type="EMBL" id="FOQC01000002">
    <property type="protein sequence ID" value="SFH50100.1"/>
    <property type="molecule type" value="Genomic_DNA"/>
</dbReference>
<dbReference type="AlphaFoldDB" id="A0AB38BEG5"/>
<comment type="similarity">
    <text evidence="1">Belongs to the type-I restriction system S methylase family.</text>
</comment>
<sequence length="467" mass="53475">MIDTKALRKKILDLAMHGKLVEQDQEDDSANELLASIKEKKEIAILKKRMQNDKNFLKITEKEQPYEIPEEWVWARLSSISKDIFAGGDKPKEYSRDKNEKYNVPIFANGATNNGLYGYTTEPKVLEKALTISARGTIGYCAIRNEPFVPIVRLLTIIPFEEHISIDFIKYYFEFSIETGEGTSIKQLTVPSIKSRLIPIPPLKEQKHIVSKIDELFSFIEVIEKEFTEYNQLTMKLDEKILDCAMRGGLVEQDPCDEPVSELLTRIKIKKEQILYNKKIKKIKLSEDKSEIDGYIEIPESWEWVKLTDICTKITDGSHNPPKNSGFGVQMISATNITDEGIDFTKTSRYLTKEQFLQEDKRTEIRRGDVLLSIVGSIGKVSVVDTDIPFTAQRSVSVLKTLIDSNFLGYQLKSDYFQRSLMRKASGNAQKGVYLRTLGQMMIALPPINEQKRIVKEIGKYKHLLKN</sequence>
<evidence type="ECO:0000256" key="4">
    <source>
        <dbReference type="ARBA" id="ARBA00038652"/>
    </source>
</evidence>
<dbReference type="EMBL" id="FJMZ01000001">
    <property type="protein sequence ID" value="CZQ80724.1"/>
    <property type="molecule type" value="Genomic_DNA"/>
</dbReference>
<evidence type="ECO:0000313" key="6">
    <source>
        <dbReference type="EMBL" id="CZQ80724.1"/>
    </source>
</evidence>
<name>A0AB38BEG5_9LACT</name>
<dbReference type="InterPro" id="IPR044946">
    <property type="entry name" value="Restrct_endonuc_typeI_TRD_sf"/>
</dbReference>
<evidence type="ECO:0000313" key="8">
    <source>
        <dbReference type="Proteomes" id="UP000195947"/>
    </source>
</evidence>
<proteinExistence type="inferred from homology"/>
<keyword evidence="3" id="KW-0238">DNA-binding</keyword>
<reference evidence="6 8" key="1">
    <citation type="submission" date="2016-02" db="EMBL/GenBank/DDBJ databases">
        <authorList>
            <person name="Strepis N."/>
        </authorList>
    </citation>
    <scope>NUCLEOTIDE SEQUENCE [LARGE SCALE GENOMIC DNA]</scope>
    <source>
        <strain evidence="6">Trichococcus flocculiformis</strain>
    </source>
</reference>
<evidence type="ECO:0000313" key="7">
    <source>
        <dbReference type="EMBL" id="SFH50100.1"/>
    </source>
</evidence>
<keyword evidence="6" id="KW-0378">Hydrolase</keyword>
<evidence type="ECO:0000259" key="5">
    <source>
        <dbReference type="Pfam" id="PF01420"/>
    </source>
</evidence>
<dbReference type="InterPro" id="IPR000055">
    <property type="entry name" value="Restrct_endonuc_typeI_TRD"/>
</dbReference>
<dbReference type="PANTHER" id="PTHR43140:SF1">
    <property type="entry name" value="TYPE I RESTRICTION ENZYME ECOKI SPECIFICITY SUBUNIT"/>
    <property type="match status" value="1"/>
</dbReference>